<dbReference type="GO" id="GO:0009307">
    <property type="term" value="P:DNA restriction-modification system"/>
    <property type="evidence" value="ECO:0007669"/>
    <property type="project" value="UniProtKB-KW"/>
</dbReference>
<accession>A0A2V4C2F7</accession>
<dbReference type="AlphaFoldDB" id="A0A2V4C2F7"/>
<comment type="similarity">
    <text evidence="1">Belongs to the type-I restriction system S methylase family.</text>
</comment>
<feature type="domain" description="Type I restriction modification DNA specificity" evidence="4">
    <location>
        <begin position="8"/>
        <end position="190"/>
    </location>
</feature>
<evidence type="ECO:0000313" key="5">
    <source>
        <dbReference type="EMBL" id="PXY40404.1"/>
    </source>
</evidence>
<dbReference type="OrthoDB" id="9816225at2"/>
<dbReference type="Proteomes" id="UP000247903">
    <property type="component" value="Unassembled WGS sequence"/>
</dbReference>
<dbReference type="GO" id="GO:0004519">
    <property type="term" value="F:endonuclease activity"/>
    <property type="evidence" value="ECO:0007669"/>
    <property type="project" value="UniProtKB-KW"/>
</dbReference>
<dbReference type="CDD" id="cd17246">
    <property type="entry name" value="RMtype1_S_SonII-TRD2-CR2_like"/>
    <property type="match status" value="1"/>
</dbReference>
<keyword evidence="2" id="KW-0680">Restriction system</keyword>
<comment type="caution">
    <text evidence="5">The sequence shown here is derived from an EMBL/GenBank/DDBJ whole genome shotgun (WGS) entry which is preliminary data.</text>
</comment>
<keyword evidence="5" id="KW-0255">Endonuclease</keyword>
<dbReference type="RefSeq" id="WP_110306960.1">
    <property type="nucleotide sequence ID" value="NZ_QJHK01000010.1"/>
</dbReference>
<dbReference type="PANTHER" id="PTHR30408:SF12">
    <property type="entry name" value="TYPE I RESTRICTION ENZYME MJAVIII SPECIFICITY SUBUNIT"/>
    <property type="match status" value="1"/>
</dbReference>
<dbReference type="InterPro" id="IPR044946">
    <property type="entry name" value="Restrct_endonuc_typeI_TRD_sf"/>
</dbReference>
<sequence length="420" mass="47566">MSEVKKTPNGWVETTLGEVVERITKGTTPKTFSSNNDDINYIKSDALNYGGFLESNKFVKITNKVNEELKRSQLKVDDILLSMAGEYLGKTGLVKEEHLPANTNQAVAIITVDKNIVDHIFLWYKLRDINTVKYFKSIPSQSAQPNINFQEIRTLSIYLPQISEQKSIASILTAFDDKIQLLQAQNKTLEATAQTIFTEWFGKYQIGDDLPDGWRIFQLNELVDIVNGYSYKGSELVEYSDEVLVTLKSFDRNGGFQTRGFKPFRGNPKENQEVKIGDLVVAHTDLTQDAEVLGNPAFIFDDGGFKKMYITMDLVKVVSIHKDISSSFLYYLMKDKAFKGHCVGYSNGTTVLHLSKKAIPEYQLLLPIDFSLIKRFSEIADSTTTKISLNKTTIKSLTQTRDELLPRLMSGEIRVNEFKN</sequence>
<dbReference type="InterPro" id="IPR000055">
    <property type="entry name" value="Restrct_endonuc_typeI_TRD"/>
</dbReference>
<evidence type="ECO:0000313" key="6">
    <source>
        <dbReference type="Proteomes" id="UP000247903"/>
    </source>
</evidence>
<proteinExistence type="inferred from homology"/>
<dbReference type="EMBL" id="QJHK01000010">
    <property type="protein sequence ID" value="PXY40404.1"/>
    <property type="molecule type" value="Genomic_DNA"/>
</dbReference>
<feature type="domain" description="Type I restriction modification DNA specificity" evidence="4">
    <location>
        <begin position="211"/>
        <end position="398"/>
    </location>
</feature>
<dbReference type="Pfam" id="PF01420">
    <property type="entry name" value="Methylase_S"/>
    <property type="match status" value="2"/>
</dbReference>
<keyword evidence="3" id="KW-0238">DNA-binding</keyword>
<protein>
    <submittedName>
        <fullName evidence="5">Restriction endonuclease subunit S</fullName>
    </submittedName>
</protein>
<dbReference type="GO" id="GO:0003677">
    <property type="term" value="F:DNA binding"/>
    <property type="evidence" value="ECO:0007669"/>
    <property type="project" value="UniProtKB-KW"/>
</dbReference>
<evidence type="ECO:0000256" key="3">
    <source>
        <dbReference type="ARBA" id="ARBA00023125"/>
    </source>
</evidence>
<dbReference type="SUPFAM" id="SSF116734">
    <property type="entry name" value="DNA methylase specificity domain"/>
    <property type="match status" value="2"/>
</dbReference>
<evidence type="ECO:0000256" key="2">
    <source>
        <dbReference type="ARBA" id="ARBA00022747"/>
    </source>
</evidence>
<name>A0A2V4C2F7_9FLAO</name>
<keyword evidence="5" id="KW-0378">Hydrolase</keyword>
<keyword evidence="6" id="KW-1185">Reference proteome</keyword>
<dbReference type="Gene3D" id="3.90.220.20">
    <property type="entry name" value="DNA methylase specificity domains"/>
    <property type="match status" value="2"/>
</dbReference>
<dbReference type="InterPro" id="IPR052021">
    <property type="entry name" value="Type-I_RS_S_subunit"/>
</dbReference>
<organism evidence="5 6">
    <name type="scientific">Flavobacterium cheongpyeongense</name>
    <dbReference type="NCBI Taxonomy" id="2212651"/>
    <lineage>
        <taxon>Bacteria</taxon>
        <taxon>Pseudomonadati</taxon>
        <taxon>Bacteroidota</taxon>
        <taxon>Flavobacteriia</taxon>
        <taxon>Flavobacteriales</taxon>
        <taxon>Flavobacteriaceae</taxon>
        <taxon>Flavobacterium</taxon>
    </lineage>
</organism>
<evidence type="ECO:0000259" key="4">
    <source>
        <dbReference type="Pfam" id="PF01420"/>
    </source>
</evidence>
<gene>
    <name evidence="5" type="ORF">DMB65_12375</name>
</gene>
<reference evidence="5 6" key="1">
    <citation type="submission" date="2018-05" db="EMBL/GenBank/DDBJ databases">
        <title>Flavobacterium sp. strain IMCC34759, incomplete genome.</title>
        <authorList>
            <person name="Joung Y."/>
            <person name="Cho J."/>
        </authorList>
    </citation>
    <scope>NUCLEOTIDE SEQUENCE [LARGE SCALE GENOMIC DNA]</scope>
    <source>
        <strain evidence="5 6">IMCC34759</strain>
    </source>
</reference>
<dbReference type="PANTHER" id="PTHR30408">
    <property type="entry name" value="TYPE-1 RESTRICTION ENZYME ECOKI SPECIFICITY PROTEIN"/>
    <property type="match status" value="1"/>
</dbReference>
<evidence type="ECO:0000256" key="1">
    <source>
        <dbReference type="ARBA" id="ARBA00010923"/>
    </source>
</evidence>
<keyword evidence="5" id="KW-0540">Nuclease</keyword>